<evidence type="ECO:0000313" key="2">
    <source>
        <dbReference type="EMBL" id="EAR83053.1"/>
    </source>
</evidence>
<keyword evidence="1" id="KW-0732">Signal</keyword>
<keyword evidence="3" id="KW-1185">Reference proteome</keyword>
<sequence length="435" mass="45092">MKSIKPILYLLLVNQIFTIGLDVTCSDTTCTTPGACGAPPTVPSGLSWQNSSTNGKCAISNCPASGTDSGLIGATDLFCQSCPGTEKDSIKAVHANAAQTACVASLDTCGKNRPPNSWGDNDCLTCFGASLRYARADQTGCQATIPNNYGNDITCSSTLPWSCDARGGCPQVPTFPINLKWDNGSTNGKCKIYDCPPDGTNSGLVGASDLFCQSCPGTSKGSLKAVFANEEMTGCAASSFPCIDSKRPGNSWTNADCLACFGPTKQYGQIDGTGCEATPPPANPGADVTCGNGPVNCPDSGVCSKPPTGLKWQIGSVYGKCSIRACPLNGTDSGVQGASDLFCQSCPGTSKGSIKAVHANFDMTACVASQYTCDIGRPSFTWTDSECLACFGQTKNKATKDGSECYSAPSTPQIMTSSSQIIFISTIIFILSMLF</sequence>
<feature type="signal peptide" evidence="1">
    <location>
        <begin position="1"/>
        <end position="26"/>
    </location>
</feature>
<dbReference type="AlphaFoldDB" id="Q22CR2"/>
<evidence type="ECO:0000256" key="1">
    <source>
        <dbReference type="SAM" id="SignalP"/>
    </source>
</evidence>
<dbReference type="KEGG" id="tet:TTHERM_01026170"/>
<dbReference type="Pfam" id="PF06873">
    <property type="entry name" value="SerH"/>
    <property type="match status" value="3"/>
</dbReference>
<proteinExistence type="predicted"/>
<gene>
    <name evidence="2" type="ORF">TTHERM_01026170</name>
</gene>
<reference evidence="3" key="1">
    <citation type="journal article" date="2006" name="PLoS Biol.">
        <title>Macronuclear genome sequence of the ciliate Tetrahymena thermophila, a model eukaryote.</title>
        <authorList>
            <person name="Eisen J.A."/>
            <person name="Coyne R.S."/>
            <person name="Wu M."/>
            <person name="Wu D."/>
            <person name="Thiagarajan M."/>
            <person name="Wortman J.R."/>
            <person name="Badger J.H."/>
            <person name="Ren Q."/>
            <person name="Amedeo P."/>
            <person name="Jones K.M."/>
            <person name="Tallon L.J."/>
            <person name="Delcher A.L."/>
            <person name="Salzberg S.L."/>
            <person name="Silva J.C."/>
            <person name="Haas B.J."/>
            <person name="Majoros W.H."/>
            <person name="Farzad M."/>
            <person name="Carlton J.M."/>
            <person name="Smith R.K. Jr."/>
            <person name="Garg J."/>
            <person name="Pearlman R.E."/>
            <person name="Karrer K.M."/>
            <person name="Sun L."/>
            <person name="Manning G."/>
            <person name="Elde N.C."/>
            <person name="Turkewitz A.P."/>
            <person name="Asai D.J."/>
            <person name="Wilkes D.E."/>
            <person name="Wang Y."/>
            <person name="Cai H."/>
            <person name="Collins K."/>
            <person name="Stewart B.A."/>
            <person name="Lee S.R."/>
            <person name="Wilamowska K."/>
            <person name="Weinberg Z."/>
            <person name="Ruzzo W.L."/>
            <person name="Wloga D."/>
            <person name="Gaertig J."/>
            <person name="Frankel J."/>
            <person name="Tsao C.-C."/>
            <person name="Gorovsky M.A."/>
            <person name="Keeling P.J."/>
            <person name="Waller R.F."/>
            <person name="Patron N.J."/>
            <person name="Cherry J.M."/>
            <person name="Stover N.A."/>
            <person name="Krieger C.J."/>
            <person name="del Toro C."/>
            <person name="Ryder H.F."/>
            <person name="Williamson S.C."/>
            <person name="Barbeau R.A."/>
            <person name="Hamilton E.P."/>
            <person name="Orias E."/>
        </authorList>
    </citation>
    <scope>NUCLEOTIDE SEQUENCE [LARGE SCALE GENOMIC DNA]</scope>
    <source>
        <strain evidence="3">SB210</strain>
    </source>
</reference>
<feature type="chain" id="PRO_5004201042" description="Cell surface immobilization antigen" evidence="1">
    <location>
        <begin position="27"/>
        <end position="435"/>
    </location>
</feature>
<name>Q22CR2_TETTS</name>
<dbReference type="EMBL" id="GG662823">
    <property type="protein sequence ID" value="EAR83053.1"/>
    <property type="molecule type" value="Genomic_DNA"/>
</dbReference>
<organism evidence="2 3">
    <name type="scientific">Tetrahymena thermophila (strain SB210)</name>
    <dbReference type="NCBI Taxonomy" id="312017"/>
    <lineage>
        <taxon>Eukaryota</taxon>
        <taxon>Sar</taxon>
        <taxon>Alveolata</taxon>
        <taxon>Ciliophora</taxon>
        <taxon>Intramacronucleata</taxon>
        <taxon>Oligohymenophorea</taxon>
        <taxon>Hymenostomatida</taxon>
        <taxon>Tetrahymenina</taxon>
        <taxon>Tetrahymenidae</taxon>
        <taxon>Tetrahymena</taxon>
    </lineage>
</organism>
<evidence type="ECO:0008006" key="4">
    <source>
        <dbReference type="Google" id="ProtNLM"/>
    </source>
</evidence>
<dbReference type="InParanoid" id="Q22CR2"/>
<dbReference type="Proteomes" id="UP000009168">
    <property type="component" value="Unassembled WGS sequence"/>
</dbReference>
<dbReference type="HOGENOM" id="CLU_043902_0_0_1"/>
<protein>
    <recommendedName>
        <fullName evidence="4">Cell surface immobilization antigen</fullName>
    </recommendedName>
</protein>
<dbReference type="RefSeq" id="XP_001030716.1">
    <property type="nucleotide sequence ID" value="XM_001030716.1"/>
</dbReference>
<dbReference type="GeneID" id="7827904"/>
<accession>Q22CR2</accession>
<dbReference type="InterPro" id="IPR009670">
    <property type="entry name" value="SerH"/>
</dbReference>
<evidence type="ECO:0000313" key="3">
    <source>
        <dbReference type="Proteomes" id="UP000009168"/>
    </source>
</evidence>